<dbReference type="Proteomes" id="UP000315730">
    <property type="component" value="Unassembled WGS sequence"/>
</dbReference>
<evidence type="ECO:0000313" key="5">
    <source>
        <dbReference type="Proteomes" id="UP000315730"/>
    </source>
</evidence>
<proteinExistence type="inferred from homology"/>
<comment type="caution">
    <text evidence="4">The sequence shown here is derived from an EMBL/GenBank/DDBJ whole genome shotgun (WGS) entry which is preliminary data.</text>
</comment>
<dbReference type="PROSITE" id="PS01173">
    <property type="entry name" value="LIPASE_GDXG_HIS"/>
    <property type="match status" value="1"/>
</dbReference>
<evidence type="ECO:0000259" key="3">
    <source>
        <dbReference type="Pfam" id="PF07859"/>
    </source>
</evidence>
<reference evidence="4 5" key="1">
    <citation type="submission" date="2019-06" db="EMBL/GenBank/DDBJ databases">
        <title>Whole genome shotgun sequence of Kocuria varians NBRC 15358.</title>
        <authorList>
            <person name="Hosoyama A."/>
            <person name="Uohara A."/>
            <person name="Ohji S."/>
            <person name="Ichikawa N."/>
        </authorList>
    </citation>
    <scope>NUCLEOTIDE SEQUENCE [LARGE SCALE GENOMIC DNA]</scope>
    <source>
        <strain evidence="4 5">NBRC 15358</strain>
    </source>
</reference>
<dbReference type="AlphaFoldDB" id="A0A4Y4D3E0"/>
<comment type="similarity">
    <text evidence="1">Belongs to the 'GDXG' lipolytic enzyme family.</text>
</comment>
<dbReference type="EMBL" id="BJNW01000007">
    <property type="protein sequence ID" value="GEC98882.1"/>
    <property type="molecule type" value="Genomic_DNA"/>
</dbReference>
<dbReference type="GO" id="GO:0016787">
    <property type="term" value="F:hydrolase activity"/>
    <property type="evidence" value="ECO:0007669"/>
    <property type="project" value="UniProtKB-KW"/>
</dbReference>
<feature type="domain" description="Alpha/beta hydrolase fold-3" evidence="3">
    <location>
        <begin position="37"/>
        <end position="81"/>
    </location>
</feature>
<dbReference type="InterPro" id="IPR029058">
    <property type="entry name" value="AB_hydrolase_fold"/>
</dbReference>
<evidence type="ECO:0000256" key="2">
    <source>
        <dbReference type="ARBA" id="ARBA00022801"/>
    </source>
</evidence>
<name>A0A4Y4D3E0_KOCVA</name>
<dbReference type="SUPFAM" id="SSF53474">
    <property type="entry name" value="alpha/beta-Hydrolases"/>
    <property type="match status" value="1"/>
</dbReference>
<dbReference type="InterPro" id="IPR013094">
    <property type="entry name" value="AB_hydrolase_3"/>
</dbReference>
<dbReference type="Pfam" id="PF07859">
    <property type="entry name" value="Abhydrolase_3"/>
    <property type="match status" value="1"/>
</dbReference>
<accession>A0A4Y4D3E0</accession>
<organism evidence="4 5">
    <name type="scientific">Kocuria varians</name>
    <name type="common">Micrococcus varians</name>
    <dbReference type="NCBI Taxonomy" id="1272"/>
    <lineage>
        <taxon>Bacteria</taxon>
        <taxon>Bacillati</taxon>
        <taxon>Actinomycetota</taxon>
        <taxon>Actinomycetes</taxon>
        <taxon>Micrococcales</taxon>
        <taxon>Micrococcaceae</taxon>
        <taxon>Kocuria</taxon>
    </lineage>
</organism>
<evidence type="ECO:0000256" key="1">
    <source>
        <dbReference type="ARBA" id="ARBA00010515"/>
    </source>
</evidence>
<protein>
    <recommendedName>
        <fullName evidence="3">Alpha/beta hydrolase fold-3 domain-containing protein</fullName>
    </recommendedName>
</protein>
<dbReference type="Gene3D" id="3.40.50.1820">
    <property type="entry name" value="alpha/beta hydrolase"/>
    <property type="match status" value="1"/>
</dbReference>
<evidence type="ECO:0000313" key="4">
    <source>
        <dbReference type="EMBL" id="GEC98882.1"/>
    </source>
</evidence>
<gene>
    <name evidence="4" type="ORF">KVA01_10370</name>
</gene>
<keyword evidence="5" id="KW-1185">Reference proteome</keyword>
<keyword evidence="2" id="KW-0378">Hydrolase</keyword>
<dbReference type="InterPro" id="IPR002168">
    <property type="entry name" value="Lipase_GDXG_HIS_AS"/>
</dbReference>
<sequence>MMAAFAVPDSVTLTDVELAGRRAVLVEPKGEARPGTILYLHGGSFALGSPGTAMSLTAHLVLRTGMRAISFDYRLAPSTPSRRAWRTAPRRTGSWWSRVRRRSPSRWWATLPAAP</sequence>